<organism evidence="1 2">
    <name type="scientific">Salinibacillus kushneri</name>
    <dbReference type="NCBI Taxonomy" id="237682"/>
    <lineage>
        <taxon>Bacteria</taxon>
        <taxon>Bacillati</taxon>
        <taxon>Bacillota</taxon>
        <taxon>Bacilli</taxon>
        <taxon>Bacillales</taxon>
        <taxon>Bacillaceae</taxon>
        <taxon>Salinibacillus</taxon>
    </lineage>
</organism>
<dbReference type="RefSeq" id="WP_093131720.1">
    <property type="nucleotide sequence ID" value="NZ_FOHJ01000002.1"/>
</dbReference>
<keyword evidence="2" id="KW-1185">Reference proteome</keyword>
<reference evidence="2" key="1">
    <citation type="submission" date="2016-10" db="EMBL/GenBank/DDBJ databases">
        <authorList>
            <person name="Varghese N."/>
            <person name="Submissions S."/>
        </authorList>
    </citation>
    <scope>NUCLEOTIDE SEQUENCE [LARGE SCALE GENOMIC DNA]</scope>
    <source>
        <strain evidence="2">CGMCC 1.3566</strain>
    </source>
</reference>
<dbReference type="Proteomes" id="UP000199095">
    <property type="component" value="Unassembled WGS sequence"/>
</dbReference>
<evidence type="ECO:0000313" key="2">
    <source>
        <dbReference type="Proteomes" id="UP000199095"/>
    </source>
</evidence>
<dbReference type="EMBL" id="FOHJ01000002">
    <property type="protein sequence ID" value="SES89380.1"/>
    <property type="molecule type" value="Genomic_DNA"/>
</dbReference>
<dbReference type="AlphaFoldDB" id="A0A1I0A5J6"/>
<name>A0A1I0A5J6_9BACI</name>
<gene>
    <name evidence="1" type="ORF">SAMN05421676_10243</name>
</gene>
<sequence length="108" mass="13080">MGYYFGITFNKEHYVDIEERLKNHANFLNRELKMYLLVNIDLLELYIQFIDPKTVDRVLLYDYKELGNWEDFKRFSKICKKYGLEYSIIQQDIHSDVDLPIGYLTDII</sequence>
<protein>
    <submittedName>
        <fullName evidence="1">Uncharacterized protein</fullName>
    </submittedName>
</protein>
<dbReference type="OrthoDB" id="2898675at2"/>
<proteinExistence type="predicted"/>
<accession>A0A1I0A5J6</accession>
<evidence type="ECO:0000313" key="1">
    <source>
        <dbReference type="EMBL" id="SES89380.1"/>
    </source>
</evidence>
<dbReference type="STRING" id="237682.SAMN05421676_10243"/>